<evidence type="ECO:0000256" key="3">
    <source>
        <dbReference type="ARBA" id="ARBA00022827"/>
    </source>
</evidence>
<evidence type="ECO:0008006" key="9">
    <source>
        <dbReference type="Google" id="ProtNLM"/>
    </source>
</evidence>
<dbReference type="InterPro" id="IPR000960">
    <property type="entry name" value="Flavin_mOase"/>
</dbReference>
<dbReference type="AlphaFoldDB" id="A0A0E9NHN4"/>
<evidence type="ECO:0000256" key="1">
    <source>
        <dbReference type="ARBA" id="ARBA00009183"/>
    </source>
</evidence>
<protein>
    <recommendedName>
        <fullName evidence="9">Flavin-containing monooxygenase</fullName>
    </recommendedName>
</protein>
<dbReference type="InterPro" id="IPR036188">
    <property type="entry name" value="FAD/NAD-bd_sf"/>
</dbReference>
<dbReference type="Gene3D" id="3.50.50.60">
    <property type="entry name" value="FAD/NAD(P)-binding domain"/>
    <property type="match status" value="2"/>
</dbReference>
<evidence type="ECO:0000256" key="6">
    <source>
        <dbReference type="SAM" id="MobiDB-lite"/>
    </source>
</evidence>
<evidence type="ECO:0000256" key="2">
    <source>
        <dbReference type="ARBA" id="ARBA00022630"/>
    </source>
</evidence>
<feature type="region of interest" description="Disordered" evidence="6">
    <location>
        <begin position="302"/>
        <end position="328"/>
    </location>
</feature>
<keyword evidence="2" id="KW-0285">Flavoprotein</keyword>
<evidence type="ECO:0000256" key="4">
    <source>
        <dbReference type="ARBA" id="ARBA00022857"/>
    </source>
</evidence>
<dbReference type="GO" id="GO:0004499">
    <property type="term" value="F:N,N-dimethylaniline monooxygenase activity"/>
    <property type="evidence" value="ECO:0007669"/>
    <property type="project" value="InterPro"/>
</dbReference>
<reference evidence="7 8" key="2">
    <citation type="journal article" date="2014" name="J. Gen. Appl. Microbiol.">
        <title>The early diverging ascomycetous budding yeast Saitoella complicata has three histone deacetylases belonging to the Clr6, Hos2, and Rpd3 lineages.</title>
        <authorList>
            <person name="Nishida H."/>
            <person name="Matsumoto T."/>
            <person name="Kondo S."/>
            <person name="Hamamoto M."/>
            <person name="Yoshikawa H."/>
        </authorList>
    </citation>
    <scope>NUCLEOTIDE SEQUENCE [LARGE SCALE GENOMIC DNA]</scope>
    <source>
        <strain evidence="7 8">NRRL Y-17804</strain>
    </source>
</reference>
<evidence type="ECO:0000256" key="5">
    <source>
        <dbReference type="ARBA" id="ARBA00023002"/>
    </source>
</evidence>
<sequence length="700" mass="78305">MLLLSLTAFNVLRYPLGSSSAFGGSGSLTPLTEALGCAGAVAGADKVEKKDLVLERIEGERFELTEWFDEVERRANEVRVADMGGEGYSLMDWYEIMEALSAAVPPTDSLLLKKPMTITYQLETAEFRSRRRSRRNWKDGRPGVNFVSVKEGGSRVGVAESGQNNRPRRGGACCGNGQTGNGRQPLTRRGRLVGSLFARVLFRKGIQYRSGAPEQRALTGWPLGAGGTKVYCTIRNKVERDRDQTSNVTSTQTSMVAPGRVRRVAIIGAGASGLTAARAFIAEGIPHIRIYERRSEIGGSWIYTDETPNPSPVPRVNPQEEDEPLRKDGVPVWPSPMYKYLHTNIPAQKLMEFSDLHFPPDTETFPHRSVVLEYLRAYSAQVKDLIELQTAVEDIRKDSEESGKWVVKLRKVVGDERTWEERFDAVCIASGHFEVPTIPSVKGISTFPKPITHAKSFRTPHQFTNQKVLVVGNGPSGLDISEEIVREAHKPVWRSVRSESKMPVIPHPDVEDVPPIEEYREDGSIVLEGGKVLEGVDVVLYATGYYYSLPLMPSLCEGPDALITDGLRIRRLYRQVFYAYDPTLTFLGLPWQVIPFPNSEAQAMVVARFYAGRLTMPSTEKMLQAEQDEISEKGDARNFHKMGHPRDGEYINMLRSWALEASGEGGLMIPEWSEEKFNARAELGKWKAKYIEEHRDRSLN</sequence>
<dbReference type="EMBL" id="BACD03000020">
    <property type="protein sequence ID" value="GAO49206.1"/>
    <property type="molecule type" value="Genomic_DNA"/>
</dbReference>
<dbReference type="PRINTS" id="PR00370">
    <property type="entry name" value="FMOXYGENASE"/>
</dbReference>
<comment type="similarity">
    <text evidence="1">Belongs to the FMO family.</text>
</comment>
<keyword evidence="3" id="KW-0274">FAD</keyword>
<comment type="caution">
    <text evidence="7">The sequence shown here is derived from an EMBL/GenBank/DDBJ whole genome shotgun (WGS) entry which is preliminary data.</text>
</comment>
<reference evidence="7 8" key="3">
    <citation type="journal article" date="2015" name="Genome Announc.">
        <title>Draft Genome Sequence of the Archiascomycetous Yeast Saitoella complicata.</title>
        <authorList>
            <person name="Yamauchi K."/>
            <person name="Kondo S."/>
            <person name="Hamamoto M."/>
            <person name="Takahashi Y."/>
            <person name="Ogura Y."/>
            <person name="Hayashi T."/>
            <person name="Nishida H."/>
        </authorList>
    </citation>
    <scope>NUCLEOTIDE SEQUENCE [LARGE SCALE GENOMIC DNA]</scope>
    <source>
        <strain evidence="7 8">NRRL Y-17804</strain>
    </source>
</reference>
<dbReference type="SUPFAM" id="SSF51905">
    <property type="entry name" value="FAD/NAD(P)-binding domain"/>
    <property type="match status" value="2"/>
</dbReference>
<dbReference type="Pfam" id="PF00743">
    <property type="entry name" value="FMO-like"/>
    <property type="match status" value="2"/>
</dbReference>
<dbReference type="GO" id="GO:0050661">
    <property type="term" value="F:NADP binding"/>
    <property type="evidence" value="ECO:0007669"/>
    <property type="project" value="InterPro"/>
</dbReference>
<evidence type="ECO:0000313" key="7">
    <source>
        <dbReference type="EMBL" id="GAO49206.1"/>
    </source>
</evidence>
<dbReference type="STRING" id="698492.A0A0E9NHN4"/>
<keyword evidence="5" id="KW-0560">Oxidoreductase</keyword>
<gene>
    <name evidence="7" type="ORF">G7K_3364-t1</name>
</gene>
<reference evidence="7 8" key="1">
    <citation type="journal article" date="2011" name="J. Gen. Appl. Microbiol.">
        <title>Draft genome sequencing of the enigmatic yeast Saitoella complicata.</title>
        <authorList>
            <person name="Nishida H."/>
            <person name="Hamamoto M."/>
            <person name="Sugiyama J."/>
        </authorList>
    </citation>
    <scope>NUCLEOTIDE SEQUENCE [LARGE SCALE GENOMIC DNA]</scope>
    <source>
        <strain evidence="7 8">NRRL Y-17804</strain>
    </source>
</reference>
<feature type="region of interest" description="Disordered" evidence="6">
    <location>
        <begin position="155"/>
        <end position="187"/>
    </location>
</feature>
<proteinExistence type="inferred from homology"/>
<dbReference type="PANTHER" id="PTHR23023">
    <property type="entry name" value="DIMETHYLANILINE MONOOXYGENASE"/>
    <property type="match status" value="1"/>
</dbReference>
<dbReference type="Pfam" id="PF13450">
    <property type="entry name" value="NAD_binding_8"/>
    <property type="match status" value="1"/>
</dbReference>
<evidence type="ECO:0000313" key="8">
    <source>
        <dbReference type="Proteomes" id="UP000033140"/>
    </source>
</evidence>
<dbReference type="Proteomes" id="UP000033140">
    <property type="component" value="Unassembled WGS sequence"/>
</dbReference>
<dbReference type="InterPro" id="IPR020946">
    <property type="entry name" value="Flavin_mOase-like"/>
</dbReference>
<organism evidence="7 8">
    <name type="scientific">Saitoella complicata (strain BCRC 22490 / CBS 7301 / JCM 7358 / NBRC 10748 / NRRL Y-17804)</name>
    <dbReference type="NCBI Taxonomy" id="698492"/>
    <lineage>
        <taxon>Eukaryota</taxon>
        <taxon>Fungi</taxon>
        <taxon>Dikarya</taxon>
        <taxon>Ascomycota</taxon>
        <taxon>Taphrinomycotina</taxon>
        <taxon>Taphrinomycotina incertae sedis</taxon>
        <taxon>Saitoella</taxon>
    </lineage>
</organism>
<keyword evidence="4" id="KW-0521">NADP</keyword>
<accession>A0A0E9NHN4</accession>
<keyword evidence="8" id="KW-1185">Reference proteome</keyword>
<dbReference type="InterPro" id="IPR050346">
    <property type="entry name" value="FMO-like"/>
</dbReference>
<dbReference type="GO" id="GO:0050660">
    <property type="term" value="F:flavin adenine dinucleotide binding"/>
    <property type="evidence" value="ECO:0007669"/>
    <property type="project" value="InterPro"/>
</dbReference>
<name>A0A0E9NHN4_SAICN</name>
<dbReference type="OMA" id="HSAWYRT"/>